<reference evidence="2 3" key="1">
    <citation type="submission" date="2018-11" db="EMBL/GenBank/DDBJ databases">
        <authorList>
            <consortium name="Pathogen Informatics"/>
        </authorList>
    </citation>
    <scope>NUCLEOTIDE SEQUENCE [LARGE SCALE GENOMIC DNA]</scope>
</reference>
<keyword evidence="3" id="KW-1185">Reference proteome</keyword>
<evidence type="ECO:0000256" key="1">
    <source>
        <dbReference type="SAM" id="MobiDB-lite"/>
    </source>
</evidence>
<dbReference type="Proteomes" id="UP000271889">
    <property type="component" value="Unassembled WGS sequence"/>
</dbReference>
<sequence length="106" mass="10229">MVFVLTNRSVISREKALAKKGSPKTSGSGGGTIPAGPKPGYDDGGRAAGGYDDSRGMMGGGGGGPAPRAGGGGGSMWRNMATSIGGAGIGSMLGNLISGRGMTLVK</sequence>
<evidence type="ECO:0000313" key="2">
    <source>
        <dbReference type="EMBL" id="VDN38129.1"/>
    </source>
</evidence>
<dbReference type="EMBL" id="UYRV01133610">
    <property type="protein sequence ID" value="VDN38129.1"/>
    <property type="molecule type" value="Genomic_DNA"/>
</dbReference>
<name>A0A3P7RB84_CYLGO</name>
<organism evidence="2 3">
    <name type="scientific">Cylicostephanus goldi</name>
    <name type="common">Nematode worm</name>
    <dbReference type="NCBI Taxonomy" id="71465"/>
    <lineage>
        <taxon>Eukaryota</taxon>
        <taxon>Metazoa</taxon>
        <taxon>Ecdysozoa</taxon>
        <taxon>Nematoda</taxon>
        <taxon>Chromadorea</taxon>
        <taxon>Rhabditida</taxon>
        <taxon>Rhabditina</taxon>
        <taxon>Rhabditomorpha</taxon>
        <taxon>Strongyloidea</taxon>
        <taxon>Strongylidae</taxon>
        <taxon>Cylicostephanus</taxon>
    </lineage>
</organism>
<feature type="compositionally biased region" description="Gly residues" evidence="1">
    <location>
        <begin position="57"/>
        <end position="75"/>
    </location>
</feature>
<evidence type="ECO:0000313" key="3">
    <source>
        <dbReference type="Proteomes" id="UP000271889"/>
    </source>
</evidence>
<dbReference type="AlphaFoldDB" id="A0A3P7RB84"/>
<protein>
    <submittedName>
        <fullName evidence="2">Uncharacterized protein</fullName>
    </submittedName>
</protein>
<proteinExistence type="predicted"/>
<feature type="region of interest" description="Disordered" evidence="1">
    <location>
        <begin position="15"/>
        <end position="77"/>
    </location>
</feature>
<accession>A0A3P7RB84</accession>
<gene>
    <name evidence="2" type="ORF">CGOC_LOCUS13640</name>
</gene>